<sequence length="253" mass="27630">MLDAQYVRLNSDGLEVSGIQLFRNCGLSVVCHLGTPRGPCRVPQPLARSGCGGCKGDADHHVNGVIGDMSSQNPKQNPSAIGKKRIQGTRKGDAGEYFRISAIVMLTTPHSPDHTNDDIGNKSSQNPKRPLQNPSAVGNKRMRGTHMLASTLIRERRHRQYIIPRPQEAPAEFLSHWQEEDAGAAREILPGPPCKWGHRQYEPQGAPAKFLSRWQEEDAGACKGDAGCDGEHPLESAPDHNETTRLEVSIGNP</sequence>
<accession>A0A0C2ZJC3</accession>
<reference evidence="2 3" key="1">
    <citation type="submission" date="2014-04" db="EMBL/GenBank/DDBJ databases">
        <authorList>
            <consortium name="DOE Joint Genome Institute"/>
            <person name="Kuo A."/>
            <person name="Kohler A."/>
            <person name="Nagy L.G."/>
            <person name="Floudas D."/>
            <person name="Copeland A."/>
            <person name="Barry K.W."/>
            <person name="Cichocki N."/>
            <person name="Veneault-Fourrey C."/>
            <person name="LaButti K."/>
            <person name="Lindquist E.A."/>
            <person name="Lipzen A."/>
            <person name="Lundell T."/>
            <person name="Morin E."/>
            <person name="Murat C."/>
            <person name="Sun H."/>
            <person name="Tunlid A."/>
            <person name="Henrissat B."/>
            <person name="Grigoriev I.V."/>
            <person name="Hibbett D.S."/>
            <person name="Martin F."/>
            <person name="Nordberg H.P."/>
            <person name="Cantor M.N."/>
            <person name="Hua S.X."/>
        </authorList>
    </citation>
    <scope>NUCLEOTIDE SEQUENCE [LARGE SCALE GENOMIC DNA]</scope>
    <source>
        <strain evidence="2 3">Foug A</strain>
    </source>
</reference>
<feature type="compositionally biased region" description="Basic and acidic residues" evidence="1">
    <location>
        <begin position="229"/>
        <end position="245"/>
    </location>
</feature>
<keyword evidence="3" id="KW-1185">Reference proteome</keyword>
<protein>
    <submittedName>
        <fullName evidence="2">Uncharacterized protein</fullName>
    </submittedName>
</protein>
<dbReference type="Proteomes" id="UP000053989">
    <property type="component" value="Unassembled WGS sequence"/>
</dbReference>
<dbReference type="InParanoid" id="A0A0C2ZJC3"/>
<evidence type="ECO:0000313" key="3">
    <source>
        <dbReference type="Proteomes" id="UP000053989"/>
    </source>
</evidence>
<gene>
    <name evidence="2" type="ORF">SCLCIDRAFT_863828</name>
</gene>
<feature type="region of interest" description="Disordered" evidence="1">
    <location>
        <begin position="217"/>
        <end position="253"/>
    </location>
</feature>
<evidence type="ECO:0000313" key="2">
    <source>
        <dbReference type="EMBL" id="KIM61683.1"/>
    </source>
</evidence>
<proteinExistence type="predicted"/>
<dbReference type="HOGENOM" id="CLU_1099046_0_0_1"/>
<name>A0A0C2ZJC3_9AGAM</name>
<dbReference type="EMBL" id="KN822049">
    <property type="protein sequence ID" value="KIM61683.1"/>
    <property type="molecule type" value="Genomic_DNA"/>
</dbReference>
<feature type="compositionally biased region" description="Polar residues" evidence="1">
    <location>
        <begin position="121"/>
        <end position="136"/>
    </location>
</feature>
<feature type="region of interest" description="Disordered" evidence="1">
    <location>
        <begin position="68"/>
        <end position="90"/>
    </location>
</feature>
<organism evidence="2 3">
    <name type="scientific">Scleroderma citrinum Foug A</name>
    <dbReference type="NCBI Taxonomy" id="1036808"/>
    <lineage>
        <taxon>Eukaryota</taxon>
        <taxon>Fungi</taxon>
        <taxon>Dikarya</taxon>
        <taxon>Basidiomycota</taxon>
        <taxon>Agaricomycotina</taxon>
        <taxon>Agaricomycetes</taxon>
        <taxon>Agaricomycetidae</taxon>
        <taxon>Boletales</taxon>
        <taxon>Sclerodermatineae</taxon>
        <taxon>Sclerodermataceae</taxon>
        <taxon>Scleroderma</taxon>
    </lineage>
</organism>
<dbReference type="AlphaFoldDB" id="A0A0C2ZJC3"/>
<feature type="region of interest" description="Disordered" evidence="1">
    <location>
        <begin position="108"/>
        <end position="141"/>
    </location>
</feature>
<evidence type="ECO:0000256" key="1">
    <source>
        <dbReference type="SAM" id="MobiDB-lite"/>
    </source>
</evidence>
<feature type="compositionally biased region" description="Polar residues" evidence="1">
    <location>
        <begin position="69"/>
        <end position="79"/>
    </location>
</feature>
<feature type="compositionally biased region" description="Basic and acidic residues" evidence="1">
    <location>
        <begin position="111"/>
        <end position="120"/>
    </location>
</feature>
<reference evidence="3" key="2">
    <citation type="submission" date="2015-01" db="EMBL/GenBank/DDBJ databases">
        <title>Evolutionary Origins and Diversification of the Mycorrhizal Mutualists.</title>
        <authorList>
            <consortium name="DOE Joint Genome Institute"/>
            <consortium name="Mycorrhizal Genomics Consortium"/>
            <person name="Kohler A."/>
            <person name="Kuo A."/>
            <person name="Nagy L.G."/>
            <person name="Floudas D."/>
            <person name="Copeland A."/>
            <person name="Barry K.W."/>
            <person name="Cichocki N."/>
            <person name="Veneault-Fourrey C."/>
            <person name="LaButti K."/>
            <person name="Lindquist E.A."/>
            <person name="Lipzen A."/>
            <person name="Lundell T."/>
            <person name="Morin E."/>
            <person name="Murat C."/>
            <person name="Riley R."/>
            <person name="Ohm R."/>
            <person name="Sun H."/>
            <person name="Tunlid A."/>
            <person name="Henrissat B."/>
            <person name="Grigoriev I.V."/>
            <person name="Hibbett D.S."/>
            <person name="Martin F."/>
        </authorList>
    </citation>
    <scope>NUCLEOTIDE SEQUENCE [LARGE SCALE GENOMIC DNA]</scope>
    <source>
        <strain evidence="3">Foug A</strain>
    </source>
</reference>